<dbReference type="InterPro" id="IPR052945">
    <property type="entry name" value="Mitotic_Regulator"/>
</dbReference>
<dbReference type="OrthoDB" id="2148946at2759"/>
<evidence type="ECO:0000313" key="2">
    <source>
        <dbReference type="EMBL" id="ORX34676.1"/>
    </source>
</evidence>
<feature type="compositionally biased region" description="Pro residues" evidence="1">
    <location>
        <begin position="365"/>
        <end position="379"/>
    </location>
</feature>
<dbReference type="GeneID" id="33553780"/>
<dbReference type="GO" id="GO:0032153">
    <property type="term" value="C:cell division site"/>
    <property type="evidence" value="ECO:0007669"/>
    <property type="project" value="TreeGrafter"/>
</dbReference>
<feature type="compositionally biased region" description="Basic and acidic residues" evidence="1">
    <location>
        <begin position="480"/>
        <end position="490"/>
    </location>
</feature>
<feature type="region of interest" description="Disordered" evidence="1">
    <location>
        <begin position="212"/>
        <end position="404"/>
    </location>
</feature>
<dbReference type="InterPro" id="IPR006597">
    <property type="entry name" value="Sel1-like"/>
</dbReference>
<dbReference type="AlphaFoldDB" id="A0A1Y1UAZ5"/>
<dbReference type="PANTHER" id="PTHR43628">
    <property type="entry name" value="ACTIVATOR OF C KINASE PROTEIN 1-RELATED"/>
    <property type="match status" value="1"/>
</dbReference>
<dbReference type="Gene3D" id="1.25.40.10">
    <property type="entry name" value="Tetratricopeptide repeat domain"/>
    <property type="match status" value="1"/>
</dbReference>
<feature type="region of interest" description="Disordered" evidence="1">
    <location>
        <begin position="480"/>
        <end position="512"/>
    </location>
</feature>
<comment type="caution">
    <text evidence="2">The sequence shown here is derived from an EMBL/GenBank/DDBJ whole genome shotgun (WGS) entry which is preliminary data.</text>
</comment>
<reference evidence="2 3" key="1">
    <citation type="submission" date="2017-03" db="EMBL/GenBank/DDBJ databases">
        <title>Widespread Adenine N6-methylation of Active Genes in Fungi.</title>
        <authorList>
            <consortium name="DOE Joint Genome Institute"/>
            <person name="Mondo S.J."/>
            <person name="Dannebaum R.O."/>
            <person name="Kuo R.C."/>
            <person name="Louie K.B."/>
            <person name="Bewick A.J."/>
            <person name="Labutti K."/>
            <person name="Haridas S."/>
            <person name="Kuo A."/>
            <person name="Salamov A."/>
            <person name="Ahrendt S.R."/>
            <person name="Lau R."/>
            <person name="Bowen B.P."/>
            <person name="Lipzen A."/>
            <person name="Sullivan W."/>
            <person name="Andreopoulos W.B."/>
            <person name="Clum A."/>
            <person name="Lindquist E."/>
            <person name="Daum C."/>
            <person name="Northen T.R."/>
            <person name="Ramamoorthy G."/>
            <person name="Schmitz R.J."/>
            <person name="Gryganskyi A."/>
            <person name="Culley D."/>
            <person name="Magnuson J."/>
            <person name="James T.Y."/>
            <person name="O'Malley M.A."/>
            <person name="Stajich J.E."/>
            <person name="Spatafora J.W."/>
            <person name="Visel A."/>
            <person name="Grigoriev I.V."/>
        </authorList>
    </citation>
    <scope>NUCLEOTIDE SEQUENCE [LARGE SCALE GENOMIC DNA]</scope>
    <source>
        <strain evidence="2 3">NRRL Y-17943</strain>
    </source>
</reference>
<feature type="compositionally biased region" description="Pro residues" evidence="1">
    <location>
        <begin position="270"/>
        <end position="283"/>
    </location>
</feature>
<feature type="compositionally biased region" description="Polar residues" evidence="1">
    <location>
        <begin position="286"/>
        <end position="296"/>
    </location>
</feature>
<organism evidence="2 3">
    <name type="scientific">Kockovaella imperatae</name>
    <dbReference type="NCBI Taxonomy" id="4999"/>
    <lineage>
        <taxon>Eukaryota</taxon>
        <taxon>Fungi</taxon>
        <taxon>Dikarya</taxon>
        <taxon>Basidiomycota</taxon>
        <taxon>Agaricomycotina</taxon>
        <taxon>Tremellomycetes</taxon>
        <taxon>Tremellales</taxon>
        <taxon>Cuniculitremaceae</taxon>
        <taxon>Kockovaella</taxon>
    </lineage>
</organism>
<proteinExistence type="predicted"/>
<dbReference type="InterPro" id="IPR011990">
    <property type="entry name" value="TPR-like_helical_dom_sf"/>
</dbReference>
<dbReference type="GO" id="GO:0010972">
    <property type="term" value="P:negative regulation of G2/M transition of mitotic cell cycle"/>
    <property type="evidence" value="ECO:0007669"/>
    <property type="project" value="TreeGrafter"/>
</dbReference>
<feature type="compositionally biased region" description="Low complexity" evidence="1">
    <location>
        <begin position="347"/>
        <end position="364"/>
    </location>
</feature>
<feature type="compositionally biased region" description="Polar residues" evidence="1">
    <location>
        <begin position="491"/>
        <end position="501"/>
    </location>
</feature>
<dbReference type="Pfam" id="PF08238">
    <property type="entry name" value="Sel1"/>
    <property type="match status" value="3"/>
</dbReference>
<feature type="compositionally biased region" description="Basic and acidic residues" evidence="1">
    <location>
        <begin position="247"/>
        <end position="259"/>
    </location>
</feature>
<accession>A0A1Y1UAZ5</accession>
<dbReference type="STRING" id="4999.A0A1Y1UAZ5"/>
<sequence>MASSSSAVQPRPLDLVNSGNFASPLAQLSLAGPGAQLGESSTARRPSAAPASHVPPINFNLFRSPSIYSVESTASLDTISADEHAFNTSPPETPSTPKASQSQYFPSHTDDLANKGHRSSKSQDYTISAGPSRSTLVPKRSFVVKTRVGEPERPRLPLELRRRPTLGRSKTVDTAELENASSDGHFDVTSIHGEQGADWGEDEAEFEWLDTGEPEAINGDGKTRQSPSKRLGKLKAVMAGHAAPPPSREENTGSREDGRRLRKALVFPRRAPPPPPGVEPHPNSPRAASTSPTISHPSALRPSGSTVTLKTSGSGNHLAVPDMKRPGLAQRRAESERVVPTPDDFWSSPSTSAPSTPRGALSPTIPSPRSSPIPLPPSIMIPLKDTDGSGETSGSKIQREDNRYSQMSFQSAAYSFYDLDASGPSTPRANTPTQRTIRAKSDAGPVLVVQQPIEPPPRKQSVDSVFPNGRYVKVSVSKLENEKAHRERTASDVSSMGTASLSPLDEGDDAGPSGYVAKGIEARGKGDLPRSAWYFMKAADAGSSTGRMYWGLALRHGWGVARDDKRAFAELRQACDESLMEGGINFYQSPGTVKLSLQQKKKMTRDVSLGMFEIANCFLEGVGVKKAPDIAMAYLRFAGNLGDLAAQEQLGFLLSKGGNGVRKDMKEAAKWYRMAVSHLFASSWHDNYVHVH</sequence>
<evidence type="ECO:0000313" key="3">
    <source>
        <dbReference type="Proteomes" id="UP000193218"/>
    </source>
</evidence>
<keyword evidence="3" id="KW-1185">Reference proteome</keyword>
<dbReference type="SUPFAM" id="SSF81901">
    <property type="entry name" value="HCP-like"/>
    <property type="match status" value="1"/>
</dbReference>
<evidence type="ECO:0008006" key="4">
    <source>
        <dbReference type="Google" id="ProtNLM"/>
    </source>
</evidence>
<dbReference type="SMART" id="SM00671">
    <property type="entry name" value="SEL1"/>
    <property type="match status" value="3"/>
</dbReference>
<name>A0A1Y1UAZ5_9TREE</name>
<feature type="region of interest" description="Disordered" evidence="1">
    <location>
        <begin position="32"/>
        <end position="56"/>
    </location>
</feature>
<evidence type="ECO:0000256" key="1">
    <source>
        <dbReference type="SAM" id="MobiDB-lite"/>
    </source>
</evidence>
<feature type="compositionally biased region" description="Polar residues" evidence="1">
    <location>
        <begin position="122"/>
        <end position="135"/>
    </location>
</feature>
<dbReference type="InParanoid" id="A0A1Y1UAZ5"/>
<feature type="compositionally biased region" description="Low complexity" evidence="1">
    <location>
        <begin position="40"/>
        <end position="56"/>
    </location>
</feature>
<dbReference type="RefSeq" id="XP_021868918.1">
    <property type="nucleotide sequence ID" value="XM_022011972.1"/>
</dbReference>
<feature type="compositionally biased region" description="Polar residues" evidence="1">
    <location>
        <begin position="303"/>
        <end position="315"/>
    </location>
</feature>
<protein>
    <recommendedName>
        <fullName evidence="4">HCP-like protein</fullName>
    </recommendedName>
</protein>
<dbReference type="Proteomes" id="UP000193218">
    <property type="component" value="Unassembled WGS sequence"/>
</dbReference>
<gene>
    <name evidence="2" type="ORF">BD324DRAFT_126737</name>
</gene>
<feature type="region of interest" description="Disordered" evidence="1">
    <location>
        <begin position="81"/>
        <end position="139"/>
    </location>
</feature>
<feature type="compositionally biased region" description="Polar residues" evidence="1">
    <location>
        <begin position="86"/>
        <end position="106"/>
    </location>
</feature>
<dbReference type="PANTHER" id="PTHR43628:SF1">
    <property type="entry name" value="CHITIN SYNTHASE REGULATORY FACTOR 2-RELATED"/>
    <property type="match status" value="1"/>
</dbReference>
<dbReference type="EMBL" id="NBSH01000013">
    <property type="protein sequence ID" value="ORX34676.1"/>
    <property type="molecule type" value="Genomic_DNA"/>
</dbReference>